<dbReference type="SUPFAM" id="SSF49584">
    <property type="entry name" value="Periplasmic chaperone C-domain"/>
    <property type="match status" value="1"/>
</dbReference>
<dbReference type="PANTHER" id="PTHR30251:SF2">
    <property type="entry name" value="FIMBRIAL CHAPERONE YADV-RELATED"/>
    <property type="match status" value="1"/>
</dbReference>
<feature type="domain" description="Pili assembly chaperone C-terminal" evidence="10">
    <location>
        <begin position="159"/>
        <end position="221"/>
    </location>
</feature>
<protein>
    <submittedName>
        <fullName evidence="11">Capsule protein fraction 1</fullName>
    </submittedName>
</protein>
<dbReference type="SUPFAM" id="SSF49354">
    <property type="entry name" value="PapD-like"/>
    <property type="match status" value="1"/>
</dbReference>
<proteinExistence type="inferred from homology"/>
<dbReference type="InterPro" id="IPR016148">
    <property type="entry name" value="Pili_assmbl_chaperone_C"/>
</dbReference>
<dbReference type="PROSITE" id="PS00635">
    <property type="entry name" value="PILI_CHAPERONE"/>
    <property type="match status" value="1"/>
</dbReference>
<comment type="subcellular location">
    <subcellularLocation>
        <location evidence="1 8">Periplasm</location>
    </subcellularLocation>
</comment>
<keyword evidence="6 8" id="KW-0143">Chaperone</keyword>
<dbReference type="STRING" id="493.BWD07_11420"/>
<dbReference type="PRINTS" id="PR00969">
    <property type="entry name" value="CHAPERONPILI"/>
</dbReference>
<organism evidence="11 12">
    <name type="scientific">Neisseria canis</name>
    <dbReference type="NCBI Taxonomy" id="493"/>
    <lineage>
        <taxon>Bacteria</taxon>
        <taxon>Pseudomonadati</taxon>
        <taxon>Pseudomonadota</taxon>
        <taxon>Betaproteobacteria</taxon>
        <taxon>Neisseriales</taxon>
        <taxon>Neisseriaceae</taxon>
        <taxon>Neisseria</taxon>
    </lineage>
</organism>
<dbReference type="InterPro" id="IPR013783">
    <property type="entry name" value="Ig-like_fold"/>
</dbReference>
<dbReference type="InterPro" id="IPR016147">
    <property type="entry name" value="Pili_assmbl_chaperone_N"/>
</dbReference>
<reference evidence="11 12" key="1">
    <citation type="submission" date="2018-12" db="EMBL/GenBank/DDBJ databases">
        <authorList>
            <consortium name="Pathogen Informatics"/>
        </authorList>
    </citation>
    <scope>NUCLEOTIDE SEQUENCE [LARGE SCALE GENOMIC DNA]</scope>
    <source>
        <strain evidence="11 12">NCTC10296</strain>
    </source>
</reference>
<dbReference type="AlphaFoldDB" id="A0A3S4PHZ7"/>
<evidence type="ECO:0000256" key="3">
    <source>
        <dbReference type="ARBA" id="ARBA00022558"/>
    </source>
</evidence>
<dbReference type="InterPro" id="IPR036316">
    <property type="entry name" value="Pili_assmbl_chap_C_dom_sf"/>
</dbReference>
<dbReference type="Gene3D" id="2.60.40.10">
    <property type="entry name" value="Immunoglobulins"/>
    <property type="match status" value="2"/>
</dbReference>
<dbReference type="InterPro" id="IPR050643">
    <property type="entry name" value="Periplasmic_pilus_chap"/>
</dbReference>
<evidence type="ECO:0000256" key="2">
    <source>
        <dbReference type="ARBA" id="ARBA00007399"/>
    </source>
</evidence>
<evidence type="ECO:0000313" key="11">
    <source>
        <dbReference type="EMBL" id="VEF01643.1"/>
    </source>
</evidence>
<gene>
    <name evidence="11" type="primary">caf1M</name>
    <name evidence="11" type="ORF">NCTC10296_01391</name>
</gene>
<dbReference type="GO" id="GO:0071555">
    <property type="term" value="P:cell wall organization"/>
    <property type="evidence" value="ECO:0007669"/>
    <property type="project" value="InterPro"/>
</dbReference>
<dbReference type="InterPro" id="IPR001829">
    <property type="entry name" value="Pili_assmbl_chaperone_bac"/>
</dbReference>
<evidence type="ECO:0000256" key="8">
    <source>
        <dbReference type="RuleBase" id="RU003918"/>
    </source>
</evidence>
<accession>A0A3S4PHZ7</accession>
<feature type="domain" description="Pili assembly chaperone N-terminal" evidence="9">
    <location>
        <begin position="12"/>
        <end position="136"/>
    </location>
</feature>
<evidence type="ECO:0000259" key="9">
    <source>
        <dbReference type="Pfam" id="PF00345"/>
    </source>
</evidence>
<keyword evidence="4" id="KW-0732">Signal</keyword>
<dbReference type="Pfam" id="PF00345">
    <property type="entry name" value="PapD_N"/>
    <property type="match status" value="1"/>
</dbReference>
<keyword evidence="7" id="KW-0393">Immunoglobulin domain</keyword>
<dbReference type="PANTHER" id="PTHR30251">
    <property type="entry name" value="PILUS ASSEMBLY CHAPERONE"/>
    <property type="match status" value="1"/>
</dbReference>
<evidence type="ECO:0000313" key="12">
    <source>
        <dbReference type="Proteomes" id="UP000279284"/>
    </source>
</evidence>
<evidence type="ECO:0000259" key="10">
    <source>
        <dbReference type="Pfam" id="PF02753"/>
    </source>
</evidence>
<dbReference type="Pfam" id="PF02753">
    <property type="entry name" value="PapD_C"/>
    <property type="match status" value="1"/>
</dbReference>
<dbReference type="EMBL" id="LR134313">
    <property type="protein sequence ID" value="VEF01643.1"/>
    <property type="molecule type" value="Genomic_DNA"/>
</dbReference>
<evidence type="ECO:0000256" key="7">
    <source>
        <dbReference type="ARBA" id="ARBA00023319"/>
    </source>
</evidence>
<dbReference type="Proteomes" id="UP000279284">
    <property type="component" value="Chromosome"/>
</dbReference>
<dbReference type="InterPro" id="IPR008962">
    <property type="entry name" value="PapD-like_sf"/>
</dbReference>
<dbReference type="KEGG" id="nci:NCTC10296_01391"/>
<name>A0A3S4PHZ7_9NEIS</name>
<evidence type="ECO:0000256" key="5">
    <source>
        <dbReference type="ARBA" id="ARBA00022764"/>
    </source>
</evidence>
<evidence type="ECO:0000256" key="4">
    <source>
        <dbReference type="ARBA" id="ARBA00022729"/>
    </source>
</evidence>
<keyword evidence="12" id="KW-1185">Reference proteome</keyword>
<dbReference type="InterPro" id="IPR018046">
    <property type="entry name" value="Pili_assmbl_chaperone_CS"/>
</dbReference>
<keyword evidence="3" id="KW-1029">Fimbrium biogenesis</keyword>
<keyword evidence="5" id="KW-0574">Periplasm</keyword>
<dbReference type="GO" id="GO:0030288">
    <property type="term" value="C:outer membrane-bounded periplasmic space"/>
    <property type="evidence" value="ECO:0007669"/>
    <property type="project" value="InterPro"/>
</dbReference>
<sequence>MGLAALSAQANVVIGTTRVVFNADKPITTVQLQNTGTAPSLIQSWLDFSEFNAVETGKKAPFIITPPVTRIEADTRQTLRIRYTGEPLAQDRETLFYLNILDVPPKPKKEQLAESGNYIQFAVRSRLKFFFRPANLPYSVNNAYEKVTWHIIDKKLVAKNPTPYFITYSGLSLLAKNAAQQDLEEGGMVAPFSEHSFQLPKQPLQADSVEWHLINDYGGSQKGRSALQY</sequence>
<evidence type="ECO:0000256" key="6">
    <source>
        <dbReference type="ARBA" id="ARBA00023186"/>
    </source>
</evidence>
<evidence type="ECO:0000256" key="1">
    <source>
        <dbReference type="ARBA" id="ARBA00004418"/>
    </source>
</evidence>
<comment type="similarity">
    <text evidence="2 8">Belongs to the periplasmic pilus chaperone family.</text>
</comment>